<dbReference type="GeneTree" id="ENSGT01030000234557"/>
<dbReference type="Proteomes" id="UP000265140">
    <property type="component" value="Chromosome 3"/>
</dbReference>
<evidence type="ECO:0000313" key="9">
    <source>
        <dbReference type="Ensembl" id="ENSELUP00000029963.2"/>
    </source>
</evidence>
<reference evidence="9" key="3">
    <citation type="submission" date="2025-08" db="UniProtKB">
        <authorList>
            <consortium name="Ensembl"/>
        </authorList>
    </citation>
    <scope>IDENTIFICATION</scope>
</reference>
<feature type="signal peptide" evidence="7">
    <location>
        <begin position="1"/>
        <end position="19"/>
    </location>
</feature>
<dbReference type="AlphaFoldDB" id="A0A3P8ZNG3"/>
<organism evidence="9 10">
    <name type="scientific">Esox lucius</name>
    <name type="common">Northern pike</name>
    <dbReference type="NCBI Taxonomy" id="8010"/>
    <lineage>
        <taxon>Eukaryota</taxon>
        <taxon>Metazoa</taxon>
        <taxon>Chordata</taxon>
        <taxon>Craniata</taxon>
        <taxon>Vertebrata</taxon>
        <taxon>Euteleostomi</taxon>
        <taxon>Actinopterygii</taxon>
        <taxon>Neopterygii</taxon>
        <taxon>Teleostei</taxon>
        <taxon>Protacanthopterygii</taxon>
        <taxon>Esociformes</taxon>
        <taxon>Esocidae</taxon>
        <taxon>Esox</taxon>
    </lineage>
</organism>
<sequence>MHIIYFIYFVLIILGDSVTQPKEEVTVTEGGQITLTCRYETDYSSPYLFWYQQRANDYPKYMLRRFKAGTGDNATEFKDRFHAHLNITTKSVPLRIQSLQLSDSAVYYCGLTIINKMFILKTFFKNPLQAMTTKRWVSFFVMLCQAFTAAVFSCCLFSCHSALSLVIFSK</sequence>
<dbReference type="InterPro" id="IPR036179">
    <property type="entry name" value="Ig-like_dom_sf"/>
</dbReference>
<keyword evidence="4" id="KW-0393">Immunoglobulin domain</keyword>
<keyword evidence="1 7" id="KW-0732">Signal</keyword>
<dbReference type="PROSITE" id="PS50835">
    <property type="entry name" value="IG_LIKE"/>
    <property type="match status" value="1"/>
</dbReference>
<evidence type="ECO:0000256" key="5">
    <source>
        <dbReference type="ARBA" id="ARBA00043266"/>
    </source>
</evidence>
<dbReference type="InterPro" id="IPR007110">
    <property type="entry name" value="Ig-like_dom"/>
</dbReference>
<evidence type="ECO:0000313" key="10">
    <source>
        <dbReference type="Proteomes" id="UP000265140"/>
    </source>
</evidence>
<dbReference type="InterPro" id="IPR003599">
    <property type="entry name" value="Ig_sub"/>
</dbReference>
<evidence type="ECO:0000259" key="8">
    <source>
        <dbReference type="PROSITE" id="PS50835"/>
    </source>
</evidence>
<dbReference type="Gene3D" id="2.60.40.10">
    <property type="entry name" value="Immunoglobulins"/>
    <property type="match status" value="1"/>
</dbReference>
<dbReference type="InParanoid" id="A0A3P8ZNG3"/>
<keyword evidence="2" id="KW-1064">Adaptive immunity</keyword>
<keyword evidence="5" id="KW-0391">Immunity</keyword>
<reference evidence="10" key="1">
    <citation type="journal article" date="2014" name="PLoS ONE">
        <title>The genome and linkage map of the northern pike (Esox lucius): conserved synteny revealed between the salmonid sister group and the Neoteleostei.</title>
        <authorList>
            <person name="Rondeau E.B."/>
            <person name="Minkley D.R."/>
            <person name="Leong J.S."/>
            <person name="Messmer A.M."/>
            <person name="Jantzen J.R."/>
            <person name="von Schalburg K.R."/>
            <person name="Lemon C."/>
            <person name="Bird N.H."/>
            <person name="Koop B.F."/>
        </authorList>
    </citation>
    <scope>NUCLEOTIDE SEQUENCE</scope>
</reference>
<dbReference type="Pfam" id="PF07686">
    <property type="entry name" value="V-set"/>
    <property type="match status" value="1"/>
</dbReference>
<keyword evidence="10" id="KW-1185">Reference proteome</keyword>
<dbReference type="PANTHER" id="PTHR19367">
    <property type="entry name" value="T-CELL RECEPTOR ALPHA CHAIN V REGION"/>
    <property type="match status" value="1"/>
</dbReference>
<dbReference type="OMA" id="CALNHIS"/>
<feature type="chain" id="PRO_5044275458" description="Ig-like domain-containing protein" evidence="7">
    <location>
        <begin position="20"/>
        <end position="170"/>
    </location>
</feature>
<evidence type="ECO:0000256" key="6">
    <source>
        <dbReference type="SAM" id="Phobius"/>
    </source>
</evidence>
<dbReference type="PANTHER" id="PTHR19367:SF18">
    <property type="entry name" value="T CELL RECEPTOR ALPHA VARIABLE 16"/>
    <property type="match status" value="1"/>
</dbReference>
<dbReference type="Ensembl" id="ENSELUT00000009528.3">
    <property type="protein sequence ID" value="ENSELUP00000029963.2"/>
    <property type="gene ID" value="ENSELUG00000042893.1"/>
</dbReference>
<dbReference type="SMART" id="SM00406">
    <property type="entry name" value="IGv"/>
    <property type="match status" value="1"/>
</dbReference>
<protein>
    <recommendedName>
        <fullName evidence="8">Ig-like domain-containing protein</fullName>
    </recommendedName>
</protein>
<keyword evidence="6" id="KW-1133">Transmembrane helix</keyword>
<dbReference type="InterPro" id="IPR013783">
    <property type="entry name" value="Ig-like_fold"/>
</dbReference>
<evidence type="ECO:0000256" key="4">
    <source>
        <dbReference type="ARBA" id="ARBA00023319"/>
    </source>
</evidence>
<proteinExistence type="predicted"/>
<keyword evidence="5" id="KW-1279">T cell receptor</keyword>
<dbReference type="InterPro" id="IPR013106">
    <property type="entry name" value="Ig_V-set"/>
</dbReference>
<evidence type="ECO:0000256" key="1">
    <source>
        <dbReference type="ARBA" id="ARBA00022729"/>
    </source>
</evidence>
<evidence type="ECO:0000256" key="3">
    <source>
        <dbReference type="ARBA" id="ARBA00023170"/>
    </source>
</evidence>
<feature type="transmembrane region" description="Helical" evidence="6">
    <location>
        <begin position="136"/>
        <end position="168"/>
    </location>
</feature>
<dbReference type="SMART" id="SM00409">
    <property type="entry name" value="IG"/>
    <property type="match status" value="1"/>
</dbReference>
<keyword evidence="3" id="KW-0675">Receptor</keyword>
<dbReference type="GO" id="GO:0002250">
    <property type="term" value="P:adaptive immune response"/>
    <property type="evidence" value="ECO:0007669"/>
    <property type="project" value="UniProtKB-KW"/>
</dbReference>
<dbReference type="GO" id="GO:0042101">
    <property type="term" value="C:T cell receptor complex"/>
    <property type="evidence" value="ECO:0007669"/>
    <property type="project" value="UniProtKB-KW"/>
</dbReference>
<reference evidence="9" key="4">
    <citation type="submission" date="2025-09" db="UniProtKB">
        <authorList>
            <consortium name="Ensembl"/>
        </authorList>
    </citation>
    <scope>IDENTIFICATION</scope>
</reference>
<reference evidence="9" key="2">
    <citation type="submission" date="2020-02" db="EMBL/GenBank/DDBJ databases">
        <title>Esox lucius (northern pike) genome, fEsoLuc1, primary haplotype.</title>
        <authorList>
            <person name="Myers G."/>
            <person name="Karagic N."/>
            <person name="Meyer A."/>
            <person name="Pippel M."/>
            <person name="Reichard M."/>
            <person name="Winkler S."/>
            <person name="Tracey A."/>
            <person name="Sims Y."/>
            <person name="Howe K."/>
            <person name="Rhie A."/>
            <person name="Formenti G."/>
            <person name="Durbin R."/>
            <person name="Fedrigo O."/>
            <person name="Jarvis E.D."/>
        </authorList>
    </citation>
    <scope>NUCLEOTIDE SEQUENCE [LARGE SCALE GENOMIC DNA]</scope>
</reference>
<feature type="domain" description="Ig-like" evidence="8">
    <location>
        <begin position="16"/>
        <end position="109"/>
    </location>
</feature>
<dbReference type="InterPro" id="IPR051287">
    <property type="entry name" value="TCR_variable_region"/>
</dbReference>
<keyword evidence="6" id="KW-0812">Transmembrane</keyword>
<name>A0A3P8ZNG3_ESOLU</name>
<dbReference type="SUPFAM" id="SSF48726">
    <property type="entry name" value="Immunoglobulin"/>
    <property type="match status" value="1"/>
</dbReference>
<evidence type="ECO:0000256" key="7">
    <source>
        <dbReference type="SAM" id="SignalP"/>
    </source>
</evidence>
<evidence type="ECO:0000256" key="2">
    <source>
        <dbReference type="ARBA" id="ARBA00023130"/>
    </source>
</evidence>
<keyword evidence="6" id="KW-0472">Membrane</keyword>
<accession>A0A3P8ZNG3</accession>